<organism evidence="1 2">
    <name type="scientific">Chitinophaga silvatica</name>
    <dbReference type="NCBI Taxonomy" id="2282649"/>
    <lineage>
        <taxon>Bacteria</taxon>
        <taxon>Pseudomonadati</taxon>
        <taxon>Bacteroidota</taxon>
        <taxon>Chitinophagia</taxon>
        <taxon>Chitinophagales</taxon>
        <taxon>Chitinophagaceae</taxon>
        <taxon>Chitinophaga</taxon>
    </lineage>
</organism>
<gene>
    <name evidence="1" type="ORF">DVR12_19665</name>
</gene>
<accession>A0A3E1Y5D5</accession>
<evidence type="ECO:0000313" key="2">
    <source>
        <dbReference type="Proteomes" id="UP000260644"/>
    </source>
</evidence>
<dbReference type="Proteomes" id="UP000260644">
    <property type="component" value="Unassembled WGS sequence"/>
</dbReference>
<dbReference type="RefSeq" id="WP_116977511.1">
    <property type="nucleotide sequence ID" value="NZ_QPMM01000011.1"/>
</dbReference>
<proteinExistence type="predicted"/>
<keyword evidence="2" id="KW-1185">Reference proteome</keyword>
<comment type="caution">
    <text evidence="1">The sequence shown here is derived from an EMBL/GenBank/DDBJ whole genome shotgun (WGS) entry which is preliminary data.</text>
</comment>
<name>A0A3E1Y5D5_9BACT</name>
<protein>
    <submittedName>
        <fullName evidence="1">Uncharacterized protein</fullName>
    </submittedName>
</protein>
<dbReference type="OrthoDB" id="2503268at2"/>
<sequence>MKTQKTLSSEVYIKNLHSYNPITKLPVTEFAAGSDIHLKWESNGKSFKVYCGSKNLVGSSEINSIKINPKIVTNSTLVVEATLGNQKSYASITITINNPSLKPSKVDTSNDEKISGHLWVQGESKIKDAFIGTLTTINKVSMFQNGMEIAKGKKIEETKLVVKTDGFLMVYIEPPIADTFSHSFAVGEIYTAGKWFKAMGGNAYSYNSKGSMNMTNPNTFIVPIKANSDCRYYCYNHFGNQVDSTVYFYWFPLGFDQAPTSEPISKHNFPSSRPKETNPKALITERMDKALEIVSLLEKATDKIFDNEIKEELASQLLKL</sequence>
<dbReference type="EMBL" id="QPMM01000011">
    <property type="protein sequence ID" value="RFS19950.1"/>
    <property type="molecule type" value="Genomic_DNA"/>
</dbReference>
<evidence type="ECO:0000313" key="1">
    <source>
        <dbReference type="EMBL" id="RFS19950.1"/>
    </source>
</evidence>
<dbReference type="AlphaFoldDB" id="A0A3E1Y5D5"/>
<reference evidence="1 2" key="1">
    <citation type="submission" date="2018-07" db="EMBL/GenBank/DDBJ databases">
        <title>Chitinophaga K2CV101002-2 sp. nov., isolated from a monsoon evergreen broad-leaved forest soil.</title>
        <authorList>
            <person name="Lv Y."/>
        </authorList>
    </citation>
    <scope>NUCLEOTIDE SEQUENCE [LARGE SCALE GENOMIC DNA]</scope>
    <source>
        <strain evidence="1 2">GDMCC 1.1288</strain>
    </source>
</reference>